<comment type="caution">
    <text evidence="1">The sequence shown here is derived from an EMBL/GenBank/DDBJ whole genome shotgun (WGS) entry which is preliminary data.</text>
</comment>
<gene>
    <name evidence="1" type="ORF">H1191_15005</name>
</gene>
<sequence length="163" mass="19177">MKALARRMFATIFLSVLLVSLLSLIPMLSHQRNSDSEFPVFQQDGEKKLYREHLVDFLLSQSVQMEIKRVDLNQGALYVEMVQAPHLNEEGMYREVFQIIKNSLVGTDNIQTIRLYIHNPDRTSFMVEAKRQHIQKDPRMKNARGLPLKQYLEEMFEITKFSF</sequence>
<name>A0A7W1WT49_9BACL</name>
<reference evidence="1 2" key="1">
    <citation type="submission" date="2020-07" db="EMBL/GenBank/DDBJ databases">
        <authorList>
            <person name="Feng H."/>
        </authorList>
    </citation>
    <scope>NUCLEOTIDE SEQUENCE [LARGE SCALE GENOMIC DNA]</scope>
    <source>
        <strain evidence="2">s-10</strain>
    </source>
</reference>
<keyword evidence="2" id="KW-1185">Reference proteome</keyword>
<dbReference type="Proteomes" id="UP000535491">
    <property type="component" value="Unassembled WGS sequence"/>
</dbReference>
<protein>
    <submittedName>
        <fullName evidence="1">Uncharacterized protein</fullName>
    </submittedName>
</protein>
<dbReference type="EMBL" id="JACEIQ010000017">
    <property type="protein sequence ID" value="MBA4495606.1"/>
    <property type="molecule type" value="Genomic_DNA"/>
</dbReference>
<organism evidence="1 2">
    <name type="scientific">Paenactinomyces guangxiensis</name>
    <dbReference type="NCBI Taxonomy" id="1490290"/>
    <lineage>
        <taxon>Bacteria</taxon>
        <taxon>Bacillati</taxon>
        <taxon>Bacillota</taxon>
        <taxon>Bacilli</taxon>
        <taxon>Bacillales</taxon>
        <taxon>Thermoactinomycetaceae</taxon>
        <taxon>Paenactinomyces</taxon>
    </lineage>
</organism>
<dbReference type="AlphaFoldDB" id="A0A7W1WT49"/>
<evidence type="ECO:0000313" key="2">
    <source>
        <dbReference type="Proteomes" id="UP000535491"/>
    </source>
</evidence>
<evidence type="ECO:0000313" key="1">
    <source>
        <dbReference type="EMBL" id="MBA4495606.1"/>
    </source>
</evidence>
<dbReference type="RefSeq" id="WP_181753233.1">
    <property type="nucleotide sequence ID" value="NZ_JACEIQ010000017.1"/>
</dbReference>
<proteinExistence type="predicted"/>
<accession>A0A7W1WT49</accession>